<name>A0A434AXP9_9BACT</name>
<evidence type="ECO:0000256" key="1">
    <source>
        <dbReference type="ARBA" id="ARBA00009798"/>
    </source>
</evidence>
<accession>A0A434AXP9</accession>
<keyword evidence="2 4" id="KW-0648">Protein biosynthesis</keyword>
<keyword evidence="7" id="KW-1185">Reference proteome</keyword>
<dbReference type="SUPFAM" id="SSF55826">
    <property type="entry name" value="YbaK/ProRS associated domain"/>
    <property type="match status" value="1"/>
</dbReference>
<organism evidence="6 7">
    <name type="scientific">Ancylomarina longa</name>
    <dbReference type="NCBI Taxonomy" id="2487017"/>
    <lineage>
        <taxon>Bacteria</taxon>
        <taxon>Pseudomonadati</taxon>
        <taxon>Bacteroidota</taxon>
        <taxon>Bacteroidia</taxon>
        <taxon>Marinilabiliales</taxon>
        <taxon>Marinifilaceae</taxon>
        <taxon>Ancylomarina</taxon>
    </lineage>
</organism>
<proteinExistence type="inferred from homology"/>
<dbReference type="PIRSF" id="PIRSF006181">
    <property type="entry name" value="EbsC_YbaK"/>
    <property type="match status" value="1"/>
</dbReference>
<keyword evidence="3 4" id="KW-0456">Lyase</keyword>
<evidence type="ECO:0000256" key="2">
    <source>
        <dbReference type="ARBA" id="ARBA00022917"/>
    </source>
</evidence>
<protein>
    <recommendedName>
        <fullName evidence="4">Cys-tRNA(Pro)/Cys-tRNA(Cys) deacylase</fullName>
        <ecNumber evidence="4">4.2.-.-</ecNumber>
    </recommendedName>
</protein>
<gene>
    <name evidence="6" type="primary">ybaK</name>
    <name evidence="6" type="ORF">DLK05_03645</name>
</gene>
<dbReference type="OrthoDB" id="9809296at2"/>
<dbReference type="InterPro" id="IPR004369">
    <property type="entry name" value="Prolyl-tRNA_editing_YbaK/EbsC"/>
</dbReference>
<dbReference type="GO" id="GO:0002161">
    <property type="term" value="F:aminoacyl-tRNA deacylase activity"/>
    <property type="evidence" value="ECO:0007669"/>
    <property type="project" value="InterPro"/>
</dbReference>
<comment type="similarity">
    <text evidence="1 4">Belongs to the prolyl-tRNA editing family. YbaK/EbsC subfamily.</text>
</comment>
<reference evidence="6 7" key="1">
    <citation type="submission" date="2018-11" db="EMBL/GenBank/DDBJ databases">
        <title>Parancylomarina longa gen. nov., sp. nov., isolated from sediments of southern Okinawa.</title>
        <authorList>
            <person name="Fu T."/>
        </authorList>
    </citation>
    <scope>NUCLEOTIDE SEQUENCE [LARGE SCALE GENOMIC DNA]</scope>
    <source>
        <strain evidence="6 7">T3-2 S1-C</strain>
    </source>
</reference>
<evidence type="ECO:0000313" key="7">
    <source>
        <dbReference type="Proteomes" id="UP000282985"/>
    </source>
</evidence>
<dbReference type="Pfam" id="PF04073">
    <property type="entry name" value="tRNA_edit"/>
    <property type="match status" value="1"/>
</dbReference>
<feature type="domain" description="YbaK/aminoacyl-tRNA synthetase-associated" evidence="5">
    <location>
        <begin position="31"/>
        <end position="146"/>
    </location>
</feature>
<dbReference type="GO" id="GO:0016829">
    <property type="term" value="F:lyase activity"/>
    <property type="evidence" value="ECO:0007669"/>
    <property type="project" value="UniProtKB-KW"/>
</dbReference>
<dbReference type="GO" id="GO:0006412">
    <property type="term" value="P:translation"/>
    <property type="evidence" value="ECO:0007669"/>
    <property type="project" value="UniProtKB-KW"/>
</dbReference>
<dbReference type="PANTHER" id="PTHR30411:SF0">
    <property type="entry name" value="CYS-TRNA(PRO)_CYS-TRNA(CYS) DEACYLASE YBAK"/>
    <property type="match status" value="1"/>
</dbReference>
<dbReference type="Gene3D" id="3.90.960.10">
    <property type="entry name" value="YbaK/aminoacyl-tRNA synthetase-associated domain"/>
    <property type="match status" value="1"/>
</dbReference>
<dbReference type="PANTHER" id="PTHR30411">
    <property type="entry name" value="CYTOPLASMIC PROTEIN"/>
    <property type="match status" value="1"/>
</dbReference>
<dbReference type="AlphaFoldDB" id="A0A434AXP9"/>
<dbReference type="Proteomes" id="UP000282985">
    <property type="component" value="Unassembled WGS sequence"/>
</dbReference>
<dbReference type="EMBL" id="RJJX01000003">
    <property type="protein sequence ID" value="RUT79326.1"/>
    <property type="molecule type" value="Genomic_DNA"/>
</dbReference>
<comment type="caution">
    <text evidence="6">The sequence shown here is derived from an EMBL/GenBank/DDBJ whole genome shotgun (WGS) entry which is preliminary data.</text>
</comment>
<dbReference type="EC" id="4.2.-.-" evidence="4"/>
<dbReference type="CDD" id="cd00002">
    <property type="entry name" value="YbaK_deacylase"/>
    <property type="match status" value="1"/>
</dbReference>
<sequence>MKKTNAARILDRAKIEYEIIDYEVDPIELGAERVAEKTGQHIRFIYKTLVLSGDKTGVIVACIPGASELNLKAIAQISGNKKCAMIPMKNIQELTGYIRGGCSPLGMKKQYPSFLDQSAIDLEYIYISAGIRGKQLKINPQELQKLSNAIVGEIASTKISTKC</sequence>
<evidence type="ECO:0000313" key="6">
    <source>
        <dbReference type="EMBL" id="RUT79326.1"/>
    </source>
</evidence>
<dbReference type="NCBIfam" id="TIGR00011">
    <property type="entry name" value="YbaK_EbsC"/>
    <property type="match status" value="1"/>
</dbReference>
<evidence type="ECO:0000259" key="5">
    <source>
        <dbReference type="Pfam" id="PF04073"/>
    </source>
</evidence>
<dbReference type="InterPro" id="IPR007214">
    <property type="entry name" value="YbaK/aa-tRNA-synth-assoc-dom"/>
</dbReference>
<dbReference type="RefSeq" id="WP_127342617.1">
    <property type="nucleotide sequence ID" value="NZ_RJJX01000003.1"/>
</dbReference>
<dbReference type="InterPro" id="IPR036754">
    <property type="entry name" value="YbaK/aa-tRNA-synt-asso_dom_sf"/>
</dbReference>
<evidence type="ECO:0000256" key="3">
    <source>
        <dbReference type="ARBA" id="ARBA00023239"/>
    </source>
</evidence>
<evidence type="ECO:0000256" key="4">
    <source>
        <dbReference type="PIRNR" id="PIRNR006181"/>
    </source>
</evidence>